<dbReference type="Proteomes" id="UP000466794">
    <property type="component" value="Unassembled WGS sequence"/>
</dbReference>
<protein>
    <submittedName>
        <fullName evidence="2">Uncharacterized protein</fullName>
    </submittedName>
</protein>
<proteinExistence type="predicted"/>
<evidence type="ECO:0000313" key="2">
    <source>
        <dbReference type="EMBL" id="MVU80863.1"/>
    </source>
</evidence>
<keyword evidence="1" id="KW-0472">Membrane</keyword>
<keyword evidence="1" id="KW-1133">Transmembrane helix</keyword>
<feature type="transmembrane region" description="Helical" evidence="1">
    <location>
        <begin position="6"/>
        <end position="27"/>
    </location>
</feature>
<organism evidence="2 3">
    <name type="scientific">Nocardia terrae</name>
    <dbReference type="NCBI Taxonomy" id="2675851"/>
    <lineage>
        <taxon>Bacteria</taxon>
        <taxon>Bacillati</taxon>
        <taxon>Actinomycetota</taxon>
        <taxon>Actinomycetes</taxon>
        <taxon>Mycobacteriales</taxon>
        <taxon>Nocardiaceae</taxon>
        <taxon>Nocardia</taxon>
    </lineage>
</organism>
<reference evidence="2 3" key="1">
    <citation type="submission" date="2019-12" db="EMBL/GenBank/DDBJ databases">
        <title>Nocardia sp. nov. ET3-3 isolated from soil.</title>
        <authorList>
            <person name="Kanchanasin P."/>
            <person name="Tanasupawat S."/>
            <person name="Yuki M."/>
            <person name="Kudo T."/>
        </authorList>
    </citation>
    <scope>NUCLEOTIDE SEQUENCE [LARGE SCALE GENOMIC DNA]</scope>
    <source>
        <strain evidence="2 3">ET3-3</strain>
    </source>
</reference>
<keyword evidence="1" id="KW-0812">Transmembrane</keyword>
<name>A0A7K1V2J4_9NOCA</name>
<evidence type="ECO:0000313" key="3">
    <source>
        <dbReference type="Proteomes" id="UP000466794"/>
    </source>
</evidence>
<accession>A0A7K1V2J4</accession>
<dbReference type="AlphaFoldDB" id="A0A7K1V2J4"/>
<evidence type="ECO:0000256" key="1">
    <source>
        <dbReference type="SAM" id="Phobius"/>
    </source>
</evidence>
<dbReference type="EMBL" id="WRPP01000005">
    <property type="protein sequence ID" value="MVU80863.1"/>
    <property type="molecule type" value="Genomic_DNA"/>
</dbReference>
<dbReference type="RefSeq" id="WP_157390422.1">
    <property type="nucleotide sequence ID" value="NZ_WRPP01000005.1"/>
</dbReference>
<comment type="caution">
    <text evidence="2">The sequence shown here is derived from an EMBL/GenBank/DDBJ whole genome shotgun (WGS) entry which is preliminary data.</text>
</comment>
<gene>
    <name evidence="2" type="ORF">GPX89_26875</name>
</gene>
<sequence length="67" mass="7674">MTLDIIAFTLAAFYLATAFVMLMVGLIDSMSPPLSTRCRRCSHWMTDLRREPAPTCLRCRLHLWGQS</sequence>
<keyword evidence="3" id="KW-1185">Reference proteome</keyword>